<accession>A0A3E2HER2</accession>
<dbReference type="InterPro" id="IPR007219">
    <property type="entry name" value="XnlR_reg_dom"/>
</dbReference>
<organism evidence="4 5">
    <name type="scientific">Scytalidium lignicola</name>
    <name type="common">Hyphomycete</name>
    <dbReference type="NCBI Taxonomy" id="5539"/>
    <lineage>
        <taxon>Eukaryota</taxon>
        <taxon>Fungi</taxon>
        <taxon>Dikarya</taxon>
        <taxon>Ascomycota</taxon>
        <taxon>Pezizomycotina</taxon>
        <taxon>Leotiomycetes</taxon>
        <taxon>Leotiomycetes incertae sedis</taxon>
        <taxon>Scytalidium</taxon>
    </lineage>
</organism>
<dbReference type="InterPro" id="IPR050987">
    <property type="entry name" value="AtrR-like"/>
</dbReference>
<dbReference type="SMART" id="SM00906">
    <property type="entry name" value="Fungal_trans"/>
    <property type="match status" value="1"/>
</dbReference>
<comment type="caution">
    <text evidence="4">The sequence shown here is derived from an EMBL/GenBank/DDBJ whole genome shotgun (WGS) entry which is preliminary data.</text>
</comment>
<evidence type="ECO:0000259" key="3">
    <source>
        <dbReference type="SMART" id="SM00906"/>
    </source>
</evidence>
<evidence type="ECO:0000256" key="2">
    <source>
        <dbReference type="SAM" id="MobiDB-lite"/>
    </source>
</evidence>
<feature type="region of interest" description="Disordered" evidence="2">
    <location>
        <begin position="1"/>
        <end position="29"/>
    </location>
</feature>
<feature type="region of interest" description="Disordered" evidence="2">
    <location>
        <begin position="481"/>
        <end position="528"/>
    </location>
</feature>
<dbReference type="Pfam" id="PF04082">
    <property type="entry name" value="Fungal_trans"/>
    <property type="match status" value="1"/>
</dbReference>
<dbReference type="GO" id="GO:0003677">
    <property type="term" value="F:DNA binding"/>
    <property type="evidence" value="ECO:0007669"/>
    <property type="project" value="InterPro"/>
</dbReference>
<evidence type="ECO:0000256" key="1">
    <source>
        <dbReference type="ARBA" id="ARBA00023242"/>
    </source>
</evidence>
<keyword evidence="1" id="KW-0539">Nucleus</keyword>
<dbReference type="AlphaFoldDB" id="A0A3E2HER2"/>
<reference evidence="4 5" key="1">
    <citation type="submission" date="2018-05" db="EMBL/GenBank/DDBJ databases">
        <title>Draft genome sequence of Scytalidium lignicola DSM 105466, a ubiquitous saprotrophic fungus.</title>
        <authorList>
            <person name="Buettner E."/>
            <person name="Gebauer A.M."/>
            <person name="Hofrichter M."/>
            <person name="Liers C."/>
            <person name="Kellner H."/>
        </authorList>
    </citation>
    <scope>NUCLEOTIDE SEQUENCE [LARGE SCALE GENOMIC DNA]</scope>
    <source>
        <strain evidence="4 5">DSM 105466</strain>
    </source>
</reference>
<dbReference type="PANTHER" id="PTHR46910:SF25">
    <property type="entry name" value="ABC-TRANSPORTER-REGULATING TRANSCRIPTION FACTOR"/>
    <property type="match status" value="1"/>
</dbReference>
<gene>
    <name evidence="4" type="ORF">B7463_g4414</name>
</gene>
<dbReference type="CDD" id="cd12148">
    <property type="entry name" value="fungal_TF_MHR"/>
    <property type="match status" value="1"/>
</dbReference>
<dbReference type="PANTHER" id="PTHR46910">
    <property type="entry name" value="TRANSCRIPTION FACTOR PDR1"/>
    <property type="match status" value="1"/>
</dbReference>
<feature type="compositionally biased region" description="Low complexity" evidence="2">
    <location>
        <begin position="1"/>
        <end position="27"/>
    </location>
</feature>
<dbReference type="OrthoDB" id="2123952at2759"/>
<keyword evidence="5" id="KW-1185">Reference proteome</keyword>
<dbReference type="Proteomes" id="UP000258309">
    <property type="component" value="Unassembled WGS sequence"/>
</dbReference>
<feature type="domain" description="Xylanolytic transcriptional activator regulatory" evidence="3">
    <location>
        <begin position="282"/>
        <end position="355"/>
    </location>
</feature>
<evidence type="ECO:0000313" key="4">
    <source>
        <dbReference type="EMBL" id="RFU31904.1"/>
    </source>
</evidence>
<proteinExistence type="predicted"/>
<dbReference type="GO" id="GO:0008270">
    <property type="term" value="F:zinc ion binding"/>
    <property type="evidence" value="ECO:0007669"/>
    <property type="project" value="InterPro"/>
</dbReference>
<feature type="non-terminal residue" evidence="4">
    <location>
        <position position="1"/>
    </location>
</feature>
<feature type="non-terminal residue" evidence="4">
    <location>
        <position position="528"/>
    </location>
</feature>
<dbReference type="GO" id="GO:0003700">
    <property type="term" value="F:DNA-binding transcription factor activity"/>
    <property type="evidence" value="ECO:0007669"/>
    <property type="project" value="InterPro"/>
</dbReference>
<dbReference type="OMA" id="CINDTHY"/>
<name>A0A3E2HER2_SCYLI</name>
<evidence type="ECO:0000313" key="5">
    <source>
        <dbReference type="Proteomes" id="UP000258309"/>
    </source>
</evidence>
<sequence>MDPNSPESESAPPDDSADSSYAPSGPARTSCDLCKRMKEAVAVSSLTDYQRGNALLAVESRIKRLESVLTASGINSSPGESPAAEPEAPYDLSDRLSTLVIDEKGASHFLGASSGFSLFSPQGLQWISDRTGSDELSRFITTLTKTGIRPLSHGPSELWYTLSPSEREPLPSKHVAERLILSYFDMFNSCFPLFDREEFMELFERQYSGNPPQGTGWYACLNVVLCMGGLIEKFEIYQGLDPVFVGSTTSIDQSWQESNLMTVQALCGIAFVQQTILDPQPYLIVTAAAARLAHGMGLHRTLDEFGLSRKEIAQRRNVFWMVYLMDKSISLRIGHPSVITDNDIGVGLPPETDPDELDSNGLKKFNIFRYQAQLALVESRIYTELYSIRSRNRAISDRLRVVMYYALASFLTLFANTLQCPQDHNAESDIELMDIVSVTLAPAAAPPTPFRVAASIKLFLELRNIAAKFVRKVRSASPQPIKRSYDGYEMEQTDETPIPKDPATVSSSVPSPTIPQEMQTPDVKRRPR</sequence>
<dbReference type="EMBL" id="NCSJ02000065">
    <property type="protein sequence ID" value="RFU31904.1"/>
    <property type="molecule type" value="Genomic_DNA"/>
</dbReference>
<dbReference type="GO" id="GO:0006351">
    <property type="term" value="P:DNA-templated transcription"/>
    <property type="evidence" value="ECO:0007669"/>
    <property type="project" value="InterPro"/>
</dbReference>
<protein>
    <recommendedName>
        <fullName evidence="3">Xylanolytic transcriptional activator regulatory domain-containing protein</fullName>
    </recommendedName>
</protein>